<dbReference type="GO" id="GO:0016491">
    <property type="term" value="F:oxidoreductase activity"/>
    <property type="evidence" value="ECO:0007669"/>
    <property type="project" value="InterPro"/>
</dbReference>
<dbReference type="Gene3D" id="3.90.180.10">
    <property type="entry name" value="Medium-chain alcohol dehydrogenases, catalytic domain"/>
    <property type="match status" value="1"/>
</dbReference>
<dbReference type="OrthoDB" id="9792162at2"/>
<dbReference type="SUPFAM" id="SSF50129">
    <property type="entry name" value="GroES-like"/>
    <property type="match status" value="1"/>
</dbReference>
<dbReference type="SUPFAM" id="SSF51735">
    <property type="entry name" value="NAD(P)-binding Rossmann-fold domains"/>
    <property type="match status" value="1"/>
</dbReference>
<dbReference type="EMBL" id="VCIW01000013">
    <property type="protein sequence ID" value="TLS50733.1"/>
    <property type="molecule type" value="Genomic_DNA"/>
</dbReference>
<comment type="caution">
    <text evidence="2">The sequence shown here is derived from an EMBL/GenBank/DDBJ whole genome shotgun (WGS) entry which is preliminary data.</text>
</comment>
<reference evidence="2 3" key="1">
    <citation type="submission" date="2019-05" db="EMBL/GenBank/DDBJ databases">
        <authorList>
            <person name="Narsing Rao M.P."/>
            <person name="Li W.J."/>
        </authorList>
    </citation>
    <scope>NUCLEOTIDE SEQUENCE [LARGE SCALE GENOMIC DNA]</scope>
    <source>
        <strain evidence="2 3">SYSU_K30003</strain>
    </source>
</reference>
<dbReference type="CDD" id="cd08267">
    <property type="entry name" value="MDR1"/>
    <property type="match status" value="1"/>
</dbReference>
<evidence type="ECO:0000259" key="1">
    <source>
        <dbReference type="SMART" id="SM00829"/>
    </source>
</evidence>
<feature type="domain" description="Enoyl reductase (ER)" evidence="1">
    <location>
        <begin position="10"/>
        <end position="319"/>
    </location>
</feature>
<evidence type="ECO:0000313" key="3">
    <source>
        <dbReference type="Proteomes" id="UP000309676"/>
    </source>
</evidence>
<dbReference type="InterPro" id="IPR013154">
    <property type="entry name" value="ADH-like_N"/>
</dbReference>
<sequence length="325" mass="34791">MKAMMYTSYGTAERLALQEAEKPIPASGEALIRVYAASLNSWDWDLLRGKPWLTRLEGLRTPKYSILGADIAGRVEAVGSGVHAFRPGDEVFGDLSGCGFGGFSEYVSARADVLSLKPAGMSFEEAASVPQAGVLALQGLRVKGGIKRGQNVLINGGGGGVGTFAVQLAKMYGADATVVDAAGKLDKLVSIGADRVVDYAAEDISKMGETYDLVLDVVGNRSALDFIRILRPQGSYVMVGGAVRRLVQLLLLGPLLSMATRKKLSILIHRPNPQDLRLLGEFYAAGKLAPVIDRCYPLREAAEAFEYFGSGRHVGKIVIRMEPES</sequence>
<accession>A0A5R9GDK6</accession>
<dbReference type="Pfam" id="PF13602">
    <property type="entry name" value="ADH_zinc_N_2"/>
    <property type="match status" value="1"/>
</dbReference>
<dbReference type="PANTHER" id="PTHR44013">
    <property type="entry name" value="ZINC-TYPE ALCOHOL DEHYDROGENASE-LIKE PROTEIN C16A3.02C"/>
    <property type="match status" value="1"/>
</dbReference>
<dbReference type="SMART" id="SM00829">
    <property type="entry name" value="PKS_ER"/>
    <property type="match status" value="1"/>
</dbReference>
<protein>
    <submittedName>
        <fullName evidence="2">NAD(P)-dependent alcohol dehydrogenase</fullName>
    </submittedName>
</protein>
<dbReference type="InterPro" id="IPR002364">
    <property type="entry name" value="Quin_OxRdtase/zeta-crystal_CS"/>
</dbReference>
<dbReference type="Proteomes" id="UP000309676">
    <property type="component" value="Unassembled WGS sequence"/>
</dbReference>
<dbReference type="AlphaFoldDB" id="A0A5R9GDK6"/>
<gene>
    <name evidence="2" type="ORF">FE782_18705</name>
</gene>
<evidence type="ECO:0000313" key="2">
    <source>
        <dbReference type="EMBL" id="TLS50733.1"/>
    </source>
</evidence>
<proteinExistence type="predicted"/>
<dbReference type="InterPro" id="IPR020843">
    <property type="entry name" value="ER"/>
</dbReference>
<keyword evidence="3" id="KW-1185">Reference proteome</keyword>
<dbReference type="PROSITE" id="PS01162">
    <property type="entry name" value="QOR_ZETA_CRYSTAL"/>
    <property type="match status" value="1"/>
</dbReference>
<name>A0A5R9GDK6_9BACL</name>
<dbReference type="Gene3D" id="3.40.50.720">
    <property type="entry name" value="NAD(P)-binding Rossmann-like Domain"/>
    <property type="match status" value="1"/>
</dbReference>
<dbReference type="InterPro" id="IPR036291">
    <property type="entry name" value="NAD(P)-bd_dom_sf"/>
</dbReference>
<dbReference type="InterPro" id="IPR011032">
    <property type="entry name" value="GroES-like_sf"/>
</dbReference>
<dbReference type="Pfam" id="PF08240">
    <property type="entry name" value="ADH_N"/>
    <property type="match status" value="1"/>
</dbReference>
<dbReference type="InterPro" id="IPR052733">
    <property type="entry name" value="Chloroplast_QOR"/>
</dbReference>
<dbReference type="GO" id="GO:0008270">
    <property type="term" value="F:zinc ion binding"/>
    <property type="evidence" value="ECO:0007669"/>
    <property type="project" value="InterPro"/>
</dbReference>
<dbReference type="PANTHER" id="PTHR44013:SF1">
    <property type="entry name" value="ZINC-TYPE ALCOHOL DEHYDROGENASE-LIKE PROTEIN C16A3.02C"/>
    <property type="match status" value="1"/>
</dbReference>
<organism evidence="2 3">
    <name type="scientific">Paenibacillus antri</name>
    <dbReference type="NCBI Taxonomy" id="2582848"/>
    <lineage>
        <taxon>Bacteria</taxon>
        <taxon>Bacillati</taxon>
        <taxon>Bacillota</taxon>
        <taxon>Bacilli</taxon>
        <taxon>Bacillales</taxon>
        <taxon>Paenibacillaceae</taxon>
        <taxon>Paenibacillus</taxon>
    </lineage>
</organism>